<gene>
    <name evidence="1" type="ORF">PYCCODRAFT_538365</name>
</gene>
<dbReference type="Proteomes" id="UP000193067">
    <property type="component" value="Unassembled WGS sequence"/>
</dbReference>
<evidence type="ECO:0000313" key="2">
    <source>
        <dbReference type="Proteomes" id="UP000193067"/>
    </source>
</evidence>
<dbReference type="AlphaFoldDB" id="A0A1Y2IJH2"/>
<keyword evidence="2" id="KW-1185">Reference proteome</keyword>
<proteinExistence type="predicted"/>
<protein>
    <submittedName>
        <fullName evidence="1">Uncharacterized protein</fullName>
    </submittedName>
</protein>
<organism evidence="1 2">
    <name type="scientific">Trametes coccinea (strain BRFM310)</name>
    <name type="common">Pycnoporus coccineus</name>
    <dbReference type="NCBI Taxonomy" id="1353009"/>
    <lineage>
        <taxon>Eukaryota</taxon>
        <taxon>Fungi</taxon>
        <taxon>Dikarya</taxon>
        <taxon>Basidiomycota</taxon>
        <taxon>Agaricomycotina</taxon>
        <taxon>Agaricomycetes</taxon>
        <taxon>Polyporales</taxon>
        <taxon>Polyporaceae</taxon>
        <taxon>Trametes</taxon>
    </lineage>
</organism>
<accession>A0A1Y2IJH2</accession>
<dbReference type="EMBL" id="KZ084112">
    <property type="protein sequence ID" value="OSD01309.1"/>
    <property type="molecule type" value="Genomic_DNA"/>
</dbReference>
<evidence type="ECO:0000313" key="1">
    <source>
        <dbReference type="EMBL" id="OSD01309.1"/>
    </source>
</evidence>
<name>A0A1Y2IJH2_TRAC3</name>
<sequence>MTIVSQGLSTESAGSEGVLSQLHLGLLPHGISNDRPKRLDAPQFRALRKQTLSHLNKGLRRTIWELKQFSNPAIAGVSQHRCGDAPSTNGGLPPSPPIIDLNLPSRKLFCSRVLDQLPVFTDLLRRLGIHSRFFDQYMPEGLANHIKEFTTMCQAISQESDHIDTNAGAAEALEVAVMFALSRIQFAELGPHAPGNRR</sequence>
<reference evidence="1 2" key="1">
    <citation type="journal article" date="2015" name="Biotechnol. Biofuels">
        <title>Enhanced degradation of softwood versus hardwood by the white-rot fungus Pycnoporus coccineus.</title>
        <authorList>
            <person name="Couturier M."/>
            <person name="Navarro D."/>
            <person name="Chevret D."/>
            <person name="Henrissat B."/>
            <person name="Piumi F."/>
            <person name="Ruiz-Duenas F.J."/>
            <person name="Martinez A.T."/>
            <person name="Grigoriev I.V."/>
            <person name="Riley R."/>
            <person name="Lipzen A."/>
            <person name="Berrin J.G."/>
            <person name="Master E.R."/>
            <person name="Rosso M.N."/>
        </authorList>
    </citation>
    <scope>NUCLEOTIDE SEQUENCE [LARGE SCALE GENOMIC DNA]</scope>
    <source>
        <strain evidence="1 2">BRFM310</strain>
    </source>
</reference>